<dbReference type="PANTHER" id="PTHR12341:SF7">
    <property type="entry name" value="5'-3' EXORIBONUCLEASE 1"/>
    <property type="match status" value="1"/>
</dbReference>
<comment type="similarity">
    <text evidence="1">Belongs to the 5'-3' exonuclease family.</text>
</comment>
<dbReference type="GO" id="GO:0000956">
    <property type="term" value="P:nuclear-transcribed mRNA catabolic process"/>
    <property type="evidence" value="ECO:0007669"/>
    <property type="project" value="TreeGrafter"/>
</dbReference>
<dbReference type="AlphaFoldDB" id="A0A7S1XG00"/>
<feature type="compositionally biased region" description="Acidic residues" evidence="2">
    <location>
        <begin position="298"/>
        <end position="328"/>
    </location>
</feature>
<dbReference type="GO" id="GO:0004534">
    <property type="term" value="F:5'-3' RNA exonuclease activity"/>
    <property type="evidence" value="ECO:0007669"/>
    <property type="project" value="TreeGrafter"/>
</dbReference>
<feature type="region of interest" description="Disordered" evidence="2">
    <location>
        <begin position="556"/>
        <end position="597"/>
    </location>
</feature>
<reference evidence="4" key="1">
    <citation type="submission" date="2021-01" db="EMBL/GenBank/DDBJ databases">
        <authorList>
            <person name="Corre E."/>
            <person name="Pelletier E."/>
            <person name="Niang G."/>
            <person name="Scheremetjew M."/>
            <person name="Finn R."/>
            <person name="Kale V."/>
            <person name="Holt S."/>
            <person name="Cochrane G."/>
            <person name="Meng A."/>
            <person name="Brown T."/>
            <person name="Cohen L."/>
        </authorList>
    </citation>
    <scope>NUCLEOTIDE SEQUENCE</scope>
    <source>
        <strain evidence="4">SAG 36.94</strain>
    </source>
</reference>
<name>A0A7S1XG00_9RHOD</name>
<dbReference type="InterPro" id="IPR004859">
    <property type="entry name" value="Xrn1_N"/>
</dbReference>
<accession>A0A7S1XG00</accession>
<dbReference type="CDD" id="cd09897">
    <property type="entry name" value="H3TH_FEN1-XPG-like"/>
    <property type="match status" value="1"/>
</dbReference>
<proteinExistence type="inferred from homology"/>
<evidence type="ECO:0000256" key="1">
    <source>
        <dbReference type="ARBA" id="ARBA00038299"/>
    </source>
</evidence>
<feature type="compositionally biased region" description="Basic and acidic residues" evidence="2">
    <location>
        <begin position="588"/>
        <end position="597"/>
    </location>
</feature>
<feature type="domain" description="Xrn1 N-terminal" evidence="3">
    <location>
        <begin position="10"/>
        <end position="136"/>
    </location>
</feature>
<gene>
    <name evidence="4" type="ORF">CCAE0312_LOCUS7269</name>
</gene>
<dbReference type="PANTHER" id="PTHR12341">
    <property type="entry name" value="5'-&gt;3' EXORIBONUCLEASE"/>
    <property type="match status" value="1"/>
</dbReference>
<feature type="compositionally biased region" description="Polar residues" evidence="2">
    <location>
        <begin position="568"/>
        <end position="586"/>
    </location>
</feature>
<organism evidence="4">
    <name type="scientific">Compsopogon caeruleus</name>
    <dbReference type="NCBI Taxonomy" id="31354"/>
    <lineage>
        <taxon>Eukaryota</taxon>
        <taxon>Rhodophyta</taxon>
        <taxon>Compsopogonophyceae</taxon>
        <taxon>Compsopogonales</taxon>
        <taxon>Compsopogonaceae</taxon>
        <taxon>Compsopogon</taxon>
    </lineage>
</organism>
<evidence type="ECO:0000313" key="4">
    <source>
        <dbReference type="EMBL" id="CAD9235178.1"/>
    </source>
</evidence>
<dbReference type="GO" id="GO:0005634">
    <property type="term" value="C:nucleus"/>
    <property type="evidence" value="ECO:0007669"/>
    <property type="project" value="TreeGrafter"/>
</dbReference>
<dbReference type="EMBL" id="HBGH01012973">
    <property type="protein sequence ID" value="CAD9235178.1"/>
    <property type="molecule type" value="Transcribed_RNA"/>
</dbReference>
<dbReference type="Pfam" id="PF03159">
    <property type="entry name" value="XRN_N"/>
    <property type="match status" value="1"/>
</dbReference>
<sequence length="597" mass="66399">MGLISACASSGPGPMAKLLTQRVRRSNPANSQRKVLANRHIDPNAITPGTELMYMLQDALDYFACSRLEGDMKYDKVDMRISGPDVPGEGEVKIFDWLNSFVARREAGTQVSSIVTESVIVIGGDADIVLQGLATTSFRDLFVYAQSRRDEGTVISISLLVKALEDNFPGESDRVRLDFIVLCLMNGNDYLPKVRGVGFDSLWNGYIAIKKGREQFQGQYLLDSTRRTFNWPFLVALLETIRSVVIEPHVLLAEKSLQVEEPSRMNEEEHDVPPDPNEIILYTGDMTASASTSAAIPDVDDDEEDHADDEIDDESVGDDGEYDYESAYDETNTGESPNRLFDIELFLRGILWNVQMYVDGFCPDYTYVYPELYAPSPTAIMNWVKAHDGTVQTNSIDTTPHFSARLDDILGDPLFSIQGPLSTVQPLEPHKAAIAMLPSSASHLLPGPIQELGASCTALDRARRDSMYLRELSKVLDAVDSIPRSLYTRAELRRTRFGNVHLIRKTSRPRAASQLPPPPVARFRSLRVPSHLNRMLVTTTTAPPCLRWTSASQVISRGSQPGKRAFSKYNSRPSAPQTRIPQTTKPLRNVEDGGRTK</sequence>
<dbReference type="Gene3D" id="3.40.50.12390">
    <property type="match status" value="1"/>
</dbReference>
<dbReference type="InterPro" id="IPR027073">
    <property type="entry name" value="5_3_exoribonuclease"/>
</dbReference>
<evidence type="ECO:0000256" key="2">
    <source>
        <dbReference type="SAM" id="MobiDB-lite"/>
    </source>
</evidence>
<evidence type="ECO:0000259" key="3">
    <source>
        <dbReference type="Pfam" id="PF03159"/>
    </source>
</evidence>
<dbReference type="GO" id="GO:0003723">
    <property type="term" value="F:RNA binding"/>
    <property type="evidence" value="ECO:0007669"/>
    <property type="project" value="TreeGrafter"/>
</dbReference>
<protein>
    <recommendedName>
        <fullName evidence="3">Xrn1 N-terminal domain-containing protein</fullName>
    </recommendedName>
</protein>
<feature type="region of interest" description="Disordered" evidence="2">
    <location>
        <begin position="292"/>
        <end position="335"/>
    </location>
</feature>